<dbReference type="RefSeq" id="WP_135054407.1">
    <property type="nucleotide sequence ID" value="NZ_CAJGUR010000009.1"/>
</dbReference>
<dbReference type="InterPro" id="IPR011051">
    <property type="entry name" value="RmlC_Cupin_sf"/>
</dbReference>
<accession>A0AAW9JWR2</accession>
<protein>
    <submittedName>
        <fullName evidence="2">Cupin domain-containing protein</fullName>
    </submittedName>
</protein>
<comment type="caution">
    <text evidence="2">The sequence shown here is derived from an EMBL/GenBank/DDBJ whole genome shotgun (WGS) entry which is preliminary data.</text>
</comment>
<dbReference type="AlphaFoldDB" id="A0AAW9JWR2"/>
<feature type="domain" description="Cupin type-2" evidence="1">
    <location>
        <begin position="33"/>
        <end position="101"/>
    </location>
</feature>
<proteinExistence type="predicted"/>
<dbReference type="Gene3D" id="2.60.120.10">
    <property type="entry name" value="Jelly Rolls"/>
    <property type="match status" value="1"/>
</dbReference>
<name>A0AAW9JWR2_CARML</name>
<dbReference type="Pfam" id="PF07883">
    <property type="entry name" value="Cupin_2"/>
    <property type="match status" value="1"/>
</dbReference>
<dbReference type="InterPro" id="IPR014710">
    <property type="entry name" value="RmlC-like_jellyroll"/>
</dbReference>
<dbReference type="InterPro" id="IPR013096">
    <property type="entry name" value="Cupin_2"/>
</dbReference>
<gene>
    <name evidence="2" type="ORF">RAK27_00550</name>
</gene>
<reference evidence="2" key="1">
    <citation type="submission" date="2023-08" db="EMBL/GenBank/DDBJ databases">
        <title>Genomic characterization of piscicolin 126 produced by Carnobacterium maltaromaticum CM22 strain isolated from salmon (Salmo salar).</title>
        <authorList>
            <person name="Gonzalez-Gragera E."/>
            <person name="Garcia-Lopez J.D."/>
            <person name="Teso-Perez C."/>
            <person name="Gimenez-Hernandez I."/>
            <person name="Peralta-Sanchez J.M."/>
            <person name="Valdivia E."/>
            <person name="Montalban-Lopez M."/>
            <person name="Martin-Platero A.M."/>
            <person name="Banos A."/>
            <person name="Martinez-Bueno M."/>
        </authorList>
    </citation>
    <scope>NUCLEOTIDE SEQUENCE</scope>
    <source>
        <strain evidence="2">CM22</strain>
    </source>
</reference>
<dbReference type="EMBL" id="JAVBVO010000001">
    <property type="protein sequence ID" value="MDZ5757141.1"/>
    <property type="molecule type" value="Genomic_DNA"/>
</dbReference>
<evidence type="ECO:0000313" key="2">
    <source>
        <dbReference type="EMBL" id="MDZ5757141.1"/>
    </source>
</evidence>
<dbReference type="SUPFAM" id="SSF51182">
    <property type="entry name" value="RmlC-like cupins"/>
    <property type="match status" value="1"/>
</dbReference>
<evidence type="ECO:0000313" key="3">
    <source>
        <dbReference type="Proteomes" id="UP001290462"/>
    </source>
</evidence>
<sequence length="104" mass="11545">MKKIFAEADDYHLKSFFEENNLNVTDFRMGTISILPGERVPKEGLSRHEENEYSYIISGGMTGESGGEAFEISGGMGTLIPAGEEHWCVNNGDVPCEICWVLIK</sequence>
<organism evidence="2 3">
    <name type="scientific">Carnobacterium maltaromaticum</name>
    <name type="common">Carnobacterium piscicola</name>
    <dbReference type="NCBI Taxonomy" id="2751"/>
    <lineage>
        <taxon>Bacteria</taxon>
        <taxon>Bacillati</taxon>
        <taxon>Bacillota</taxon>
        <taxon>Bacilli</taxon>
        <taxon>Lactobacillales</taxon>
        <taxon>Carnobacteriaceae</taxon>
        <taxon>Carnobacterium</taxon>
    </lineage>
</organism>
<evidence type="ECO:0000259" key="1">
    <source>
        <dbReference type="Pfam" id="PF07883"/>
    </source>
</evidence>
<dbReference type="Proteomes" id="UP001290462">
    <property type="component" value="Unassembled WGS sequence"/>
</dbReference>